<accession>A0A8T0CHM8</accession>
<reference evidence="8" key="1">
    <citation type="submission" date="2020-05" db="EMBL/GenBank/DDBJ databases">
        <title>WGS assembly of Corymbia citriodora subspecies variegata.</title>
        <authorList>
            <person name="Barry K."/>
            <person name="Hundley H."/>
            <person name="Shu S."/>
            <person name="Jenkins J."/>
            <person name="Grimwood J."/>
            <person name="Baten A."/>
        </authorList>
    </citation>
    <scope>NUCLEOTIDE SEQUENCE</scope>
    <source>
        <strain evidence="8">CV2-018</strain>
    </source>
</reference>
<dbReference type="Pfam" id="PF01184">
    <property type="entry name" value="Gpr1_Fun34_YaaH"/>
    <property type="match status" value="1"/>
</dbReference>
<dbReference type="GO" id="GO:0015123">
    <property type="term" value="F:acetate transmembrane transporter activity"/>
    <property type="evidence" value="ECO:0007669"/>
    <property type="project" value="TreeGrafter"/>
</dbReference>
<name>A0A8T0CHM8_CORYI</name>
<evidence type="ECO:0000256" key="4">
    <source>
        <dbReference type="ARBA" id="ARBA00022989"/>
    </source>
</evidence>
<keyword evidence="4 7" id="KW-1133">Transmembrane helix</keyword>
<keyword evidence="9" id="KW-1185">Reference proteome</keyword>
<keyword evidence="5 7" id="KW-0472">Membrane</keyword>
<evidence type="ECO:0000256" key="3">
    <source>
        <dbReference type="ARBA" id="ARBA00022692"/>
    </source>
</evidence>
<feature type="transmembrane region" description="Helical" evidence="7">
    <location>
        <begin position="120"/>
        <end position="140"/>
    </location>
</feature>
<dbReference type="PANTHER" id="PTHR31123:SF4">
    <property type="entry name" value="PROTEIN ALCS"/>
    <property type="match status" value="1"/>
</dbReference>
<protein>
    <submittedName>
        <fullName evidence="8">Uncharacterized protein</fullName>
    </submittedName>
</protein>
<feature type="transmembrane region" description="Helical" evidence="7">
    <location>
        <begin position="62"/>
        <end position="81"/>
    </location>
</feature>
<dbReference type="InterPro" id="IPR051633">
    <property type="entry name" value="AceTr"/>
</dbReference>
<feature type="compositionally biased region" description="Basic and acidic residues" evidence="6">
    <location>
        <begin position="1"/>
        <end position="16"/>
    </location>
</feature>
<evidence type="ECO:0000256" key="6">
    <source>
        <dbReference type="SAM" id="MobiDB-lite"/>
    </source>
</evidence>
<proteinExistence type="inferred from homology"/>
<dbReference type="OrthoDB" id="3648309at2759"/>
<evidence type="ECO:0000313" key="9">
    <source>
        <dbReference type="Proteomes" id="UP000806378"/>
    </source>
</evidence>
<dbReference type="GO" id="GO:0005886">
    <property type="term" value="C:plasma membrane"/>
    <property type="evidence" value="ECO:0007669"/>
    <property type="project" value="TreeGrafter"/>
</dbReference>
<dbReference type="InterPro" id="IPR000791">
    <property type="entry name" value="Gpr1/Fun34/SatP-like"/>
</dbReference>
<evidence type="ECO:0000256" key="2">
    <source>
        <dbReference type="ARBA" id="ARBA00005587"/>
    </source>
</evidence>
<comment type="caution">
    <text evidence="8">The sequence shown here is derived from an EMBL/GenBank/DDBJ whole genome shotgun (WGS) entry which is preliminary data.</text>
</comment>
<dbReference type="AlphaFoldDB" id="A0A8T0CHM8"/>
<evidence type="ECO:0000256" key="7">
    <source>
        <dbReference type="SAM" id="Phobius"/>
    </source>
</evidence>
<feature type="transmembrane region" description="Helical" evidence="7">
    <location>
        <begin position="160"/>
        <end position="181"/>
    </location>
</feature>
<sequence length="272" mass="29232">MTTLDHEHHPVDHASKIENGNFGSDLSRQYTISPELFEKVFLAPKTEVAGQLRKTFGNPTPIGILGFSVGLFPLSIEFMGLRGSGGSGVATTTASLFFGGVLLFFAGVGEFILGNTYPMMVFFGYGAHFLTFASTFIPWFNTIGFYTETGDASPINITPAFAAGFGFYPLALAMLSFVFLIGSFRTNAFFVAIFILATAGFSTACASLFYGAKGDAAYAGTMTVTTGALFFVADLLGWYLLLAQMIAIMEIPIPDLPVFDLSNVIKRKPKIA</sequence>
<comment type="similarity">
    <text evidence="2">Belongs to the acetate uptake transporter (AceTr) (TC 2.A.96) family.</text>
</comment>
<organism evidence="8 9">
    <name type="scientific">Corymbia citriodora subsp. variegata</name>
    <dbReference type="NCBI Taxonomy" id="360336"/>
    <lineage>
        <taxon>Eukaryota</taxon>
        <taxon>Viridiplantae</taxon>
        <taxon>Streptophyta</taxon>
        <taxon>Embryophyta</taxon>
        <taxon>Tracheophyta</taxon>
        <taxon>Spermatophyta</taxon>
        <taxon>Magnoliopsida</taxon>
        <taxon>eudicotyledons</taxon>
        <taxon>Gunneridae</taxon>
        <taxon>Pentapetalae</taxon>
        <taxon>rosids</taxon>
        <taxon>malvids</taxon>
        <taxon>Myrtales</taxon>
        <taxon>Myrtaceae</taxon>
        <taxon>Myrtoideae</taxon>
        <taxon>Eucalypteae</taxon>
        <taxon>Corymbia</taxon>
    </lineage>
</organism>
<feature type="transmembrane region" description="Helical" evidence="7">
    <location>
        <begin position="188"/>
        <end position="210"/>
    </location>
</feature>
<dbReference type="PANTHER" id="PTHR31123">
    <property type="entry name" value="ACCUMULATION OF DYADS PROTEIN 2-RELATED"/>
    <property type="match status" value="1"/>
</dbReference>
<feature type="region of interest" description="Disordered" evidence="6">
    <location>
        <begin position="1"/>
        <end position="20"/>
    </location>
</feature>
<feature type="transmembrane region" description="Helical" evidence="7">
    <location>
        <begin position="216"/>
        <end position="241"/>
    </location>
</feature>
<feature type="transmembrane region" description="Helical" evidence="7">
    <location>
        <begin position="93"/>
        <end position="113"/>
    </location>
</feature>
<gene>
    <name evidence="8" type="ORF">BT93_L4764</name>
</gene>
<evidence type="ECO:0000256" key="5">
    <source>
        <dbReference type="ARBA" id="ARBA00023136"/>
    </source>
</evidence>
<evidence type="ECO:0000256" key="1">
    <source>
        <dbReference type="ARBA" id="ARBA00004141"/>
    </source>
</evidence>
<evidence type="ECO:0000313" key="8">
    <source>
        <dbReference type="EMBL" id="KAF7846252.1"/>
    </source>
</evidence>
<dbReference type="Proteomes" id="UP000806378">
    <property type="component" value="Unassembled WGS sequence"/>
</dbReference>
<keyword evidence="3 7" id="KW-0812">Transmembrane</keyword>
<dbReference type="Gramene" id="rna-gnl|WGS:JABURB|Cocit.L4764.1">
    <property type="protein sequence ID" value="cds-KAF7846252.1"/>
    <property type="gene ID" value="gene-BT93_L4764"/>
</dbReference>
<dbReference type="EMBL" id="MU094168">
    <property type="protein sequence ID" value="KAF7846252.1"/>
    <property type="molecule type" value="Genomic_DNA"/>
</dbReference>
<comment type="subcellular location">
    <subcellularLocation>
        <location evidence="1">Membrane</location>
        <topology evidence="1">Multi-pass membrane protein</topology>
    </subcellularLocation>
</comment>